<name>A0A246WV08_9BURK</name>
<dbReference type="Pfam" id="PF01590">
    <property type="entry name" value="GAF"/>
    <property type="match status" value="1"/>
</dbReference>
<dbReference type="InterPro" id="IPR003594">
    <property type="entry name" value="HATPase_dom"/>
</dbReference>
<dbReference type="EC" id="2.7.13.3" evidence="3"/>
<accession>A0A246WV08</accession>
<evidence type="ECO:0000256" key="4">
    <source>
        <dbReference type="ARBA" id="ARBA00022543"/>
    </source>
</evidence>
<dbReference type="GO" id="GO:0009584">
    <property type="term" value="P:detection of visible light"/>
    <property type="evidence" value="ECO:0007669"/>
    <property type="project" value="InterPro"/>
</dbReference>
<dbReference type="Gene3D" id="1.10.287.130">
    <property type="match status" value="1"/>
</dbReference>
<keyword evidence="11" id="KW-0157">Chromophore</keyword>
<keyword evidence="13" id="KW-0675">Receptor</keyword>
<evidence type="ECO:0000256" key="5">
    <source>
        <dbReference type="ARBA" id="ARBA00022553"/>
    </source>
</evidence>
<evidence type="ECO:0000256" key="13">
    <source>
        <dbReference type="ARBA" id="ARBA00023170"/>
    </source>
</evidence>
<evidence type="ECO:0000256" key="12">
    <source>
        <dbReference type="ARBA" id="ARBA00023012"/>
    </source>
</evidence>
<evidence type="ECO:0000259" key="15">
    <source>
        <dbReference type="PROSITE" id="PS50109"/>
    </source>
</evidence>
<dbReference type="PANTHER" id="PTHR43065:SF10">
    <property type="entry name" value="PEROXIDE STRESS-ACTIVATED HISTIDINE KINASE MAK3"/>
    <property type="match status" value="1"/>
</dbReference>
<dbReference type="EMBL" id="NJGU01000001">
    <property type="protein sequence ID" value="OWY30531.1"/>
    <property type="molecule type" value="Genomic_DNA"/>
</dbReference>
<dbReference type="Pfam" id="PF08446">
    <property type="entry name" value="PAS_2"/>
    <property type="match status" value="1"/>
</dbReference>
<organism evidence="16 17">
    <name type="scientific">Herbaspirillum robiniae</name>
    <dbReference type="NCBI Taxonomy" id="2014887"/>
    <lineage>
        <taxon>Bacteria</taxon>
        <taxon>Pseudomonadati</taxon>
        <taxon>Pseudomonadota</taxon>
        <taxon>Betaproteobacteria</taxon>
        <taxon>Burkholderiales</taxon>
        <taxon>Oxalobacteraceae</taxon>
        <taxon>Herbaspirillum</taxon>
    </lineage>
</organism>
<dbReference type="InterPro" id="IPR029016">
    <property type="entry name" value="GAF-like_dom_sf"/>
</dbReference>
<keyword evidence="12" id="KW-0902">Two-component regulatory system</keyword>
<dbReference type="GO" id="GO:0000155">
    <property type="term" value="F:phosphorelay sensor kinase activity"/>
    <property type="evidence" value="ECO:0007669"/>
    <property type="project" value="InterPro"/>
</dbReference>
<dbReference type="InterPro" id="IPR035965">
    <property type="entry name" value="PAS-like_dom_sf"/>
</dbReference>
<dbReference type="SMART" id="SM00065">
    <property type="entry name" value="GAF"/>
    <property type="match status" value="1"/>
</dbReference>
<reference evidence="16 17" key="1">
    <citation type="submission" date="2017-06" db="EMBL/GenBank/DDBJ databases">
        <title>Herbaspirillum phytohormonus sp. nov., isolated from the root nodule of Robinia pseudoacacia in lead-zinc mine.</title>
        <authorList>
            <person name="Fan M."/>
            <person name="Lin Y."/>
        </authorList>
    </citation>
    <scope>NUCLEOTIDE SEQUENCE [LARGE SCALE GENOMIC DNA]</scope>
    <source>
        <strain evidence="16 17">HZ10</strain>
    </source>
</reference>
<evidence type="ECO:0000256" key="1">
    <source>
        <dbReference type="ARBA" id="ARBA00000085"/>
    </source>
</evidence>
<evidence type="ECO:0000256" key="6">
    <source>
        <dbReference type="ARBA" id="ARBA00022606"/>
    </source>
</evidence>
<dbReference type="InterPro" id="IPR001294">
    <property type="entry name" value="Phytochrome"/>
</dbReference>
<dbReference type="GO" id="GO:0009881">
    <property type="term" value="F:photoreceptor activity"/>
    <property type="evidence" value="ECO:0007669"/>
    <property type="project" value="UniProtKB-KW"/>
</dbReference>
<dbReference type="PROSITE" id="PS50046">
    <property type="entry name" value="PHYTOCHROME_2"/>
    <property type="match status" value="1"/>
</dbReference>
<keyword evidence="8" id="KW-0547">Nucleotide-binding</keyword>
<keyword evidence="6" id="KW-0716">Sensory transduction</keyword>
<dbReference type="SMART" id="SM00388">
    <property type="entry name" value="HisKA"/>
    <property type="match status" value="1"/>
</dbReference>
<dbReference type="Pfam" id="PF00512">
    <property type="entry name" value="HisKA"/>
    <property type="match status" value="1"/>
</dbReference>
<dbReference type="Proteomes" id="UP000197596">
    <property type="component" value="Unassembled WGS sequence"/>
</dbReference>
<keyword evidence="10" id="KW-0067">ATP-binding</keyword>
<evidence type="ECO:0000256" key="10">
    <source>
        <dbReference type="ARBA" id="ARBA00022840"/>
    </source>
</evidence>
<dbReference type="InterPro" id="IPR003018">
    <property type="entry name" value="GAF"/>
</dbReference>
<evidence type="ECO:0000256" key="8">
    <source>
        <dbReference type="ARBA" id="ARBA00022741"/>
    </source>
</evidence>
<dbReference type="GO" id="GO:0005524">
    <property type="term" value="F:ATP binding"/>
    <property type="evidence" value="ECO:0007669"/>
    <property type="project" value="UniProtKB-KW"/>
</dbReference>
<dbReference type="InterPro" id="IPR003661">
    <property type="entry name" value="HisK_dim/P_dom"/>
</dbReference>
<dbReference type="Gene3D" id="3.30.565.10">
    <property type="entry name" value="Histidine kinase-like ATPase, C-terminal domain"/>
    <property type="match status" value="1"/>
</dbReference>
<comment type="catalytic activity">
    <reaction evidence="1">
        <text>ATP + protein L-histidine = ADP + protein N-phospho-L-histidine.</text>
        <dbReference type="EC" id="2.7.13.3"/>
    </reaction>
</comment>
<dbReference type="SUPFAM" id="SSF55781">
    <property type="entry name" value="GAF domain-like"/>
    <property type="match status" value="2"/>
</dbReference>
<evidence type="ECO:0000256" key="3">
    <source>
        <dbReference type="ARBA" id="ARBA00012438"/>
    </source>
</evidence>
<dbReference type="Pfam" id="PF02518">
    <property type="entry name" value="HATPase_c"/>
    <property type="match status" value="1"/>
</dbReference>
<evidence type="ECO:0000259" key="14">
    <source>
        <dbReference type="PROSITE" id="PS50046"/>
    </source>
</evidence>
<dbReference type="InterPro" id="IPR036890">
    <property type="entry name" value="HATPase_C_sf"/>
</dbReference>
<dbReference type="PRINTS" id="PR01033">
    <property type="entry name" value="PHYTOCHROME"/>
</dbReference>
<proteinExistence type="inferred from homology"/>
<dbReference type="PROSITE" id="PS50109">
    <property type="entry name" value="HIS_KIN"/>
    <property type="match status" value="1"/>
</dbReference>
<dbReference type="SUPFAM" id="SSF55874">
    <property type="entry name" value="ATPase domain of HSP90 chaperone/DNA topoisomerase II/histidine kinase"/>
    <property type="match status" value="1"/>
</dbReference>
<sequence>MSNPYYQSERRKRHVDLSNCDHEPIHIPGSIQSHGALLTFSPDGALAGASRNATDLLGPLPAVGQALDERHLNADARSAIHAALEDRHGYIDSKLVTLASGPFDVVTHKSEGVLVAEFEKRPPDAIGLDSFALAAHQAIQRIQRQQGVEDLLTLAVDEIARITGFDRVMAYRFLHDDSGEVVAEHRRPDLEPFLGQRYPASDIPAQARRLYVINPIRLIADVGYRPVPIEPDHNPLTGRPLDLSHSMLRSVSPVHIEYLSNMGVGASMSLSIVIGDRLWGLIACHHMTPHLVPHAVRMSCQLLSQVVSTLVERNLNGERTRALEHSASLRREIVAQVTDREDIVLSLSADHHGFLRLMNSHGGAISLDRKTQTFGKAPPREGVNALVNWLNENESGDIFYTSSLGADVPDLKSALGDVCGVLAIRFYREQNGYAFWFRSEQVEDVRWGGNPEKKYTIGPLGPRLTPRGSFSVWKETVRGKSLPWEKTQLEVAAQLRLDLQEVALSNENMVKRARETLLATLGHDLRDPLQAIMMAARMIEVREQSPSSSNLSKRISSSSSRMHRLISQVLDISRLQSGLGLDIQRRKTDLHKMISEIVSEARTAYPDSEIILEAEDCGELDLDSDRISQVISNLLSNTRHHGEIGKPATIIAFRREDMLTISVSNHGTPIPLHVRNNLFKPYKKESLGNQRNSRGLGLGLYIVSEIVNGHGGKIAVDCENGIITFTVSLPLAEPNER</sequence>
<dbReference type="InterPro" id="IPR036097">
    <property type="entry name" value="HisK_dim/P_sf"/>
</dbReference>
<dbReference type="Pfam" id="PF00360">
    <property type="entry name" value="PHY"/>
    <property type="match status" value="1"/>
</dbReference>
<dbReference type="InterPro" id="IPR013654">
    <property type="entry name" value="PAS_2"/>
</dbReference>
<dbReference type="SUPFAM" id="SSF55785">
    <property type="entry name" value="PYP-like sensor domain (PAS domain)"/>
    <property type="match status" value="1"/>
</dbReference>
<comment type="caution">
    <text evidence="16">The sequence shown here is derived from an EMBL/GenBank/DDBJ whole genome shotgun (WGS) entry which is preliminary data.</text>
</comment>
<dbReference type="PANTHER" id="PTHR43065">
    <property type="entry name" value="SENSOR HISTIDINE KINASE"/>
    <property type="match status" value="1"/>
</dbReference>
<dbReference type="InterPro" id="IPR005467">
    <property type="entry name" value="His_kinase_dom"/>
</dbReference>
<dbReference type="Gene3D" id="3.30.450.270">
    <property type="match status" value="1"/>
</dbReference>
<dbReference type="InterPro" id="IPR043150">
    <property type="entry name" value="Phytochrome_PHY_sf"/>
</dbReference>
<dbReference type="SUPFAM" id="SSF47384">
    <property type="entry name" value="Homodimeric domain of signal transducing histidine kinase"/>
    <property type="match status" value="1"/>
</dbReference>
<dbReference type="CDD" id="cd00082">
    <property type="entry name" value="HisKA"/>
    <property type="match status" value="1"/>
</dbReference>
<feature type="domain" description="Histidine kinase" evidence="15">
    <location>
        <begin position="520"/>
        <end position="733"/>
    </location>
</feature>
<dbReference type="InterPro" id="IPR013515">
    <property type="entry name" value="Phytochrome_cen-reg"/>
</dbReference>
<evidence type="ECO:0000256" key="9">
    <source>
        <dbReference type="ARBA" id="ARBA00022777"/>
    </source>
</evidence>
<keyword evidence="4" id="KW-0600">Photoreceptor protein</keyword>
<keyword evidence="9 16" id="KW-0418">Kinase</keyword>
<dbReference type="Gene3D" id="3.30.450.20">
    <property type="entry name" value="PAS domain"/>
    <property type="match status" value="1"/>
</dbReference>
<evidence type="ECO:0000256" key="11">
    <source>
        <dbReference type="ARBA" id="ARBA00022991"/>
    </source>
</evidence>
<dbReference type="AlphaFoldDB" id="A0A246WV08"/>
<evidence type="ECO:0000256" key="2">
    <source>
        <dbReference type="ARBA" id="ARBA00006402"/>
    </source>
</evidence>
<evidence type="ECO:0000313" key="16">
    <source>
        <dbReference type="EMBL" id="OWY30531.1"/>
    </source>
</evidence>
<protein>
    <recommendedName>
        <fullName evidence="3">histidine kinase</fullName>
        <ecNumber evidence="3">2.7.13.3</ecNumber>
    </recommendedName>
</protein>
<dbReference type="InterPro" id="IPR016132">
    <property type="entry name" value="Phyto_chromo_attachment"/>
</dbReference>
<feature type="domain" description="Phytochrome chromophore attachment site" evidence="14">
    <location>
        <begin position="147"/>
        <end position="305"/>
    </location>
</feature>
<evidence type="ECO:0000313" key="17">
    <source>
        <dbReference type="Proteomes" id="UP000197596"/>
    </source>
</evidence>
<dbReference type="Gene3D" id="3.30.450.40">
    <property type="match status" value="1"/>
</dbReference>
<keyword evidence="7" id="KW-0808">Transferase</keyword>
<comment type="similarity">
    <text evidence="2">In the N-terminal section; belongs to the phytochrome family.</text>
</comment>
<dbReference type="RefSeq" id="WP_088749680.1">
    <property type="nucleotide sequence ID" value="NZ_NJGU01000001.1"/>
</dbReference>
<gene>
    <name evidence="16" type="ORF">CEJ42_00110</name>
</gene>
<dbReference type="GO" id="GO:0006355">
    <property type="term" value="P:regulation of DNA-templated transcription"/>
    <property type="evidence" value="ECO:0007669"/>
    <property type="project" value="InterPro"/>
</dbReference>
<evidence type="ECO:0000256" key="7">
    <source>
        <dbReference type="ARBA" id="ARBA00022679"/>
    </source>
</evidence>
<keyword evidence="5" id="KW-0597">Phosphoprotein</keyword>
<dbReference type="CDD" id="cd00075">
    <property type="entry name" value="HATPase"/>
    <property type="match status" value="1"/>
</dbReference>
<dbReference type="SMART" id="SM00387">
    <property type="entry name" value="HATPase_c"/>
    <property type="match status" value="1"/>
</dbReference>